<proteinExistence type="predicted"/>
<dbReference type="InterPro" id="IPR050336">
    <property type="entry name" value="Chromosome_partition/occlusion"/>
</dbReference>
<dbReference type="SMART" id="SM00470">
    <property type="entry name" value="ParB"/>
    <property type="match status" value="1"/>
</dbReference>
<dbReference type="AlphaFoldDB" id="A0A1X0WYC2"/>
<evidence type="ECO:0000259" key="1">
    <source>
        <dbReference type="SMART" id="SM00470"/>
    </source>
</evidence>
<feature type="domain" description="ParB-like N-terminal" evidence="1">
    <location>
        <begin position="7"/>
        <end position="93"/>
    </location>
</feature>
<dbReference type="GO" id="GO:0007059">
    <property type="term" value="P:chromosome segregation"/>
    <property type="evidence" value="ECO:0007669"/>
    <property type="project" value="TreeGrafter"/>
</dbReference>
<dbReference type="InterPro" id="IPR036086">
    <property type="entry name" value="ParB/Sulfiredoxin_sf"/>
</dbReference>
<dbReference type="Pfam" id="PF02195">
    <property type="entry name" value="ParB_N"/>
    <property type="match status" value="1"/>
</dbReference>
<dbReference type="EMBL" id="LNVH01000007">
    <property type="protein sequence ID" value="ORJ31800.1"/>
    <property type="molecule type" value="Genomic_DNA"/>
</dbReference>
<dbReference type="PANTHER" id="PTHR33375:SF1">
    <property type="entry name" value="CHROMOSOME-PARTITIONING PROTEIN PARB-RELATED"/>
    <property type="match status" value="1"/>
</dbReference>
<accession>A0A1X0WYC2</accession>
<organism evidence="2 3">
    <name type="scientific">Streptococcus oralis subsp. tigurinus</name>
    <dbReference type="NCBI Taxonomy" id="1077464"/>
    <lineage>
        <taxon>Bacteria</taxon>
        <taxon>Bacillati</taxon>
        <taxon>Bacillota</taxon>
        <taxon>Bacilli</taxon>
        <taxon>Lactobacillales</taxon>
        <taxon>Streptococcaceae</taxon>
        <taxon>Streptococcus</taxon>
    </lineage>
</organism>
<gene>
    <name evidence="2" type="ORF">ATE37_07150</name>
</gene>
<dbReference type="Pfam" id="PF14386">
    <property type="entry name" value="DUF4417"/>
    <property type="match status" value="1"/>
</dbReference>
<dbReference type="GO" id="GO:0005694">
    <property type="term" value="C:chromosome"/>
    <property type="evidence" value="ECO:0007669"/>
    <property type="project" value="TreeGrafter"/>
</dbReference>
<dbReference type="CDD" id="cd16402">
    <property type="entry name" value="ParB_N_like_MT"/>
    <property type="match status" value="1"/>
</dbReference>
<dbReference type="InterPro" id="IPR025530">
    <property type="entry name" value="DUF4417"/>
</dbReference>
<comment type="caution">
    <text evidence="2">The sequence shown here is derived from an EMBL/GenBank/DDBJ whole genome shotgun (WGS) entry which is preliminary data.</text>
</comment>
<name>A0A1X0WYC2_STROR</name>
<dbReference type="PANTHER" id="PTHR33375">
    <property type="entry name" value="CHROMOSOME-PARTITIONING PROTEIN PARB-RELATED"/>
    <property type="match status" value="1"/>
</dbReference>
<protein>
    <submittedName>
        <fullName evidence="2">Chromosome partitioning protein ParB</fullName>
    </submittedName>
</protein>
<dbReference type="InterPro" id="IPR003115">
    <property type="entry name" value="ParB_N"/>
</dbReference>
<dbReference type="GO" id="GO:0045881">
    <property type="term" value="P:positive regulation of sporulation resulting in formation of a cellular spore"/>
    <property type="evidence" value="ECO:0007669"/>
    <property type="project" value="TreeGrafter"/>
</dbReference>
<reference evidence="2 3" key="1">
    <citation type="journal article" date="2016" name="PLoS ONE">
        <title>Comparative Genomics Analysis of Streptococcus tigurinus Strains Identifies Genetic Elements Specifically and Uniquely Present in Highly Virulent Strains.</title>
        <authorList>
            <person name="Diene S.M."/>
            <person name="Francois P."/>
            <person name="Zbinden A."/>
            <person name="Entenza J.M."/>
            <person name="Resch G."/>
        </authorList>
    </citation>
    <scope>NUCLEOTIDE SEQUENCE [LARGE SCALE GENOMIC DNA]</scope>
    <source>
        <strain evidence="2 3">859</strain>
    </source>
</reference>
<dbReference type="Gene3D" id="3.90.1530.10">
    <property type="entry name" value="Conserved hypothetical protein from pyrococcus furiosus pfu- 392566-001, ParB domain"/>
    <property type="match status" value="1"/>
</dbReference>
<dbReference type="Proteomes" id="UP000192532">
    <property type="component" value="Unassembled WGS sequence"/>
</dbReference>
<dbReference type="RefSeq" id="WP_084868803.1">
    <property type="nucleotide sequence ID" value="NZ_LNVH01000007.1"/>
</dbReference>
<evidence type="ECO:0000313" key="3">
    <source>
        <dbReference type="Proteomes" id="UP000192532"/>
    </source>
</evidence>
<evidence type="ECO:0000313" key="2">
    <source>
        <dbReference type="EMBL" id="ORJ31800.1"/>
    </source>
</evidence>
<dbReference type="SUPFAM" id="SSF110849">
    <property type="entry name" value="ParB/Sulfiredoxin"/>
    <property type="match status" value="1"/>
</dbReference>
<sequence>MDNLQIEYVDIKSVKPYHKNARHNDGEATEKVAASIKAFGFQQPILVDDNNVIITGHTRLKAALSLGIDTIPIAHAVNLTDEQIKAYRLADNRVAEYSTWDAELLNVELGEFETIDMSQFGFDLSVTGLDFGTDQEQEASDIEEEDAEDFHRDTTINQYNLFHYDDTRVEGFYNMPQLEGVDHIPKDFQGFNYVLNKPDYSSCVHFFLDDYQFERIWQRPDFYIEKLLEFDSALTPDFSLYLDMPMAMQVWNIYRSRLIGQIMQDYGMTVIPTVSWSTEESFAFCFDGLPQDATLAISTIGVKQNKEQLKIWEKGVTEMIKRLNPKRIVVYGGKVEYDYKDIEVVYFENATTERMKNNGR</sequence>